<proteinExistence type="predicted"/>
<dbReference type="Proteomes" id="UP000595046">
    <property type="component" value="Chromosome"/>
</dbReference>
<keyword evidence="3" id="KW-1185">Reference proteome</keyword>
<dbReference type="InterPro" id="IPR035069">
    <property type="entry name" value="TTHA1013/TTHA0281-like"/>
</dbReference>
<evidence type="ECO:0000313" key="2">
    <source>
        <dbReference type="EMBL" id="QPP07868.1"/>
    </source>
</evidence>
<dbReference type="SUPFAM" id="SSF143100">
    <property type="entry name" value="TTHA1013/TTHA0281-like"/>
    <property type="match status" value="1"/>
</dbReference>
<dbReference type="Gene3D" id="3.30.160.250">
    <property type="match status" value="1"/>
</dbReference>
<evidence type="ECO:0000313" key="3">
    <source>
        <dbReference type="Proteomes" id="UP000595046"/>
    </source>
</evidence>
<gene>
    <name evidence="2" type="ORF">G4Z16_17300</name>
</gene>
<accession>A0A7T1WRC2</accession>
<feature type="coiled-coil region" evidence="1">
    <location>
        <begin position="75"/>
        <end position="102"/>
    </location>
</feature>
<organism evidence="2 3">
    <name type="scientific">Streptomyces bathyalis</name>
    <dbReference type="NCBI Taxonomy" id="2710756"/>
    <lineage>
        <taxon>Bacteria</taxon>
        <taxon>Bacillati</taxon>
        <taxon>Actinomycetota</taxon>
        <taxon>Actinomycetes</taxon>
        <taxon>Kitasatosporales</taxon>
        <taxon>Streptomycetaceae</taxon>
        <taxon>Streptomyces</taxon>
    </lineage>
</organism>
<name>A0A7T1WRC2_9ACTN</name>
<keyword evidence="1" id="KW-0175">Coiled coil</keyword>
<dbReference type="AlphaFoldDB" id="A0A7T1WRC2"/>
<dbReference type="KEGG" id="sbat:G4Z16_17300"/>
<protein>
    <submittedName>
        <fullName evidence="2">Type II toxin-antitoxin system HicB family antitoxin</fullName>
    </submittedName>
</protein>
<evidence type="ECO:0000256" key="1">
    <source>
        <dbReference type="SAM" id="Coils"/>
    </source>
</evidence>
<dbReference type="EMBL" id="CP048882">
    <property type="protein sequence ID" value="QPP07868.1"/>
    <property type="molecule type" value="Genomic_DNA"/>
</dbReference>
<dbReference type="RefSeq" id="WP_197351675.1">
    <property type="nucleotide sequence ID" value="NZ_CP048882.1"/>
</dbReference>
<sequence length="135" mass="14543">MKGEVTENNIYHAIATREDAHWVVAINDLPEGLVGVTQGRTWSEARKMAADVVALLLEIPEESFEVVMRPSDPEMADAIITAEKAKEEAELANKAAVEAMAAAARTLTRKATVRDAGSMLGVSHQYIAKLAPRGS</sequence>
<reference evidence="3" key="1">
    <citation type="submission" date="2020-02" db="EMBL/GenBank/DDBJ databases">
        <title>Streptomyces sp. ASO4wet.</title>
        <authorList>
            <person name="Risdian C."/>
            <person name="Landwehr W."/>
            <person name="Schupp P."/>
            <person name="Wink J."/>
        </authorList>
    </citation>
    <scope>NUCLEOTIDE SEQUENCE [LARGE SCALE GENOMIC DNA]</scope>
    <source>
        <strain evidence="3">ASO4wet</strain>
    </source>
</reference>